<organism evidence="1 2">
    <name type="scientific">Polynucleobacter meluiroseus</name>
    <dbReference type="NCBI Taxonomy" id="1938814"/>
    <lineage>
        <taxon>Bacteria</taxon>
        <taxon>Pseudomonadati</taxon>
        <taxon>Pseudomonadota</taxon>
        <taxon>Betaproteobacteria</taxon>
        <taxon>Burkholderiales</taxon>
        <taxon>Burkholderiaceae</taxon>
        <taxon>Polynucleobacter</taxon>
    </lineage>
</organism>
<dbReference type="Pfam" id="PF14235">
    <property type="entry name" value="DUF4337"/>
    <property type="match status" value="1"/>
</dbReference>
<dbReference type="EMBL" id="OANS01000005">
    <property type="protein sequence ID" value="SNX29536.1"/>
    <property type="molecule type" value="Genomic_DNA"/>
</dbReference>
<protein>
    <submittedName>
        <fullName evidence="1">Uncharacterized protein</fullName>
    </submittedName>
</protein>
<evidence type="ECO:0000313" key="2">
    <source>
        <dbReference type="Proteomes" id="UP000218069"/>
    </source>
</evidence>
<dbReference type="OrthoDB" id="9806096at2"/>
<proteinExistence type="predicted"/>
<dbReference type="InterPro" id="IPR025570">
    <property type="entry name" value="DUF4337"/>
</dbReference>
<accession>A0A240E4U5</accession>
<reference evidence="2" key="1">
    <citation type="submission" date="2017-08" db="EMBL/GenBank/DDBJ databases">
        <authorList>
            <person name="Varghese N."/>
            <person name="Submissions S."/>
        </authorList>
    </citation>
    <scope>NUCLEOTIDE SEQUENCE [LARGE SCALE GENOMIC DNA]</scope>
    <source>
        <strain evidence="2">AP-Melu-1000-B4</strain>
    </source>
</reference>
<name>A0A240E4U5_9BURK</name>
<evidence type="ECO:0000313" key="1">
    <source>
        <dbReference type="EMBL" id="SNX29536.1"/>
    </source>
</evidence>
<gene>
    <name evidence="1" type="ORF">SAMN06295945_1914</name>
</gene>
<dbReference type="Proteomes" id="UP000218069">
    <property type="component" value="Unassembled WGS sequence"/>
</dbReference>
<dbReference type="AlphaFoldDB" id="A0A240E4U5"/>
<sequence>MLLAIATVMGNLAGKDAMKNNIMASNACGFYQAKSIRQTEYKLARANLELELIKQPNLAPAVKEAYQQKIDAYKKNEERYEPEPETGEGKNGANFYLLLFA</sequence>
<keyword evidence="2" id="KW-1185">Reference proteome</keyword>